<name>A0A1D3DQ49_9ACTN</name>
<proteinExistence type="predicted"/>
<sequence>MPDDAVDRLAAALRARTGVEDPERLAAALLEEQGAPGVANWTTAGAGFPVNDGACSFRNPANPFALPADRLARAAAALAP</sequence>
<organism evidence="1 2">
    <name type="scientific">Streptomyces thermolilacinus SPC6</name>
    <dbReference type="NCBI Taxonomy" id="1306406"/>
    <lineage>
        <taxon>Bacteria</taxon>
        <taxon>Bacillati</taxon>
        <taxon>Actinomycetota</taxon>
        <taxon>Actinomycetes</taxon>
        <taxon>Kitasatosporales</taxon>
        <taxon>Streptomycetaceae</taxon>
        <taxon>Streptomyces</taxon>
    </lineage>
</organism>
<dbReference type="AlphaFoldDB" id="A0A1D3DQ49"/>
<keyword evidence="2" id="KW-1185">Reference proteome</keyword>
<dbReference type="EMBL" id="ASHX02000001">
    <property type="protein sequence ID" value="OEJ94449.1"/>
    <property type="molecule type" value="Genomic_DNA"/>
</dbReference>
<comment type="caution">
    <text evidence="1">The sequence shown here is derived from an EMBL/GenBank/DDBJ whole genome shotgun (WGS) entry which is preliminary data.</text>
</comment>
<evidence type="ECO:0000313" key="1">
    <source>
        <dbReference type="EMBL" id="OEJ94449.1"/>
    </source>
</evidence>
<dbReference type="STRING" id="1306406.J116_008175"/>
<protein>
    <submittedName>
        <fullName evidence="1">Uncharacterized protein</fullName>
    </submittedName>
</protein>
<gene>
    <name evidence="1" type="ORF">J116_008175</name>
</gene>
<reference evidence="1 2" key="1">
    <citation type="journal article" date="2013" name="Genome Announc.">
        <title>Genome Sequence of Streptomyces violaceusniger Strain SPC6, a Halotolerant Streptomycete That Exhibits Rapid Growth and Development.</title>
        <authorList>
            <person name="Chen X."/>
            <person name="Zhang B."/>
            <person name="Zhang W."/>
            <person name="Wu X."/>
            <person name="Zhang M."/>
            <person name="Chen T."/>
            <person name="Liu G."/>
            <person name="Dyson P."/>
        </authorList>
    </citation>
    <scope>NUCLEOTIDE SEQUENCE [LARGE SCALE GENOMIC DNA]</scope>
    <source>
        <strain evidence="1 2">SPC6</strain>
    </source>
</reference>
<dbReference type="Proteomes" id="UP000095329">
    <property type="component" value="Unassembled WGS sequence"/>
</dbReference>
<accession>A0A1D3DQ49</accession>
<dbReference type="RefSeq" id="WP_069818291.1">
    <property type="nucleotide sequence ID" value="NZ_ASHX02000001.1"/>
</dbReference>
<evidence type="ECO:0000313" key="2">
    <source>
        <dbReference type="Proteomes" id="UP000095329"/>
    </source>
</evidence>